<organism evidence="2 3">
    <name type="scientific">Hymenobacter ginkgonis</name>
    <dbReference type="NCBI Taxonomy" id="2682976"/>
    <lineage>
        <taxon>Bacteria</taxon>
        <taxon>Pseudomonadati</taxon>
        <taxon>Bacteroidota</taxon>
        <taxon>Cytophagia</taxon>
        <taxon>Cytophagales</taxon>
        <taxon>Hymenobacteraceae</taxon>
        <taxon>Hymenobacter</taxon>
    </lineage>
</organism>
<accession>A0A7K1T8V9</accession>
<gene>
    <name evidence="2" type="ORF">GO988_00750</name>
</gene>
<feature type="signal peptide" evidence="1">
    <location>
        <begin position="1"/>
        <end position="26"/>
    </location>
</feature>
<feature type="chain" id="PRO_5029535184" description="DUF4163 domain-containing protein" evidence="1">
    <location>
        <begin position="27"/>
        <end position="260"/>
    </location>
</feature>
<keyword evidence="1" id="KW-0732">Signal</keyword>
<reference evidence="2 3" key="1">
    <citation type="submission" date="2019-12" db="EMBL/GenBank/DDBJ databases">
        <title>Hymenobacter sp. HMF4947 Genome sequencing and assembly.</title>
        <authorList>
            <person name="Kang H."/>
            <person name="Cha I."/>
            <person name="Kim H."/>
            <person name="Joh K."/>
        </authorList>
    </citation>
    <scope>NUCLEOTIDE SEQUENCE [LARGE SCALE GENOMIC DNA]</scope>
    <source>
        <strain evidence="2 3">HMF4947</strain>
    </source>
</reference>
<keyword evidence="3" id="KW-1185">Reference proteome</keyword>
<evidence type="ECO:0008006" key="4">
    <source>
        <dbReference type="Google" id="ProtNLM"/>
    </source>
</evidence>
<sequence>MKIGVQMRQKVGLLAMLLGVALVTAAQDKPAQAGADALPLLALPRPGAAVDTSRFPAIYATALPQLLPATQWEQAYATYERLLTPTLRRTQVGLGYVRPDGVRVWTVQPSARPHAQLDTALRVADPRRLLGQWHGVAHRLVVHRDSFRVADQRFYRSARAIDIPAGVDAEFTDKKFKLLAQQPGQVAGPQAMQRNYELVNQRYLLLHGLLKSGGGIMQTGIDAQGHLMVHYCAVEERRLPGQYLTYETTIRQMIFEPVRP</sequence>
<evidence type="ECO:0000313" key="2">
    <source>
        <dbReference type="EMBL" id="MVN74846.1"/>
    </source>
</evidence>
<dbReference type="RefSeq" id="WP_157561627.1">
    <property type="nucleotide sequence ID" value="NZ_WQKZ01000001.1"/>
</dbReference>
<proteinExistence type="predicted"/>
<comment type="caution">
    <text evidence="2">The sequence shown here is derived from an EMBL/GenBank/DDBJ whole genome shotgun (WGS) entry which is preliminary data.</text>
</comment>
<evidence type="ECO:0000256" key="1">
    <source>
        <dbReference type="SAM" id="SignalP"/>
    </source>
</evidence>
<protein>
    <recommendedName>
        <fullName evidence="4">DUF4163 domain-containing protein</fullName>
    </recommendedName>
</protein>
<evidence type="ECO:0000313" key="3">
    <source>
        <dbReference type="Proteomes" id="UP000441336"/>
    </source>
</evidence>
<dbReference type="AlphaFoldDB" id="A0A7K1T8V9"/>
<dbReference type="EMBL" id="WQKZ01000001">
    <property type="protein sequence ID" value="MVN74846.1"/>
    <property type="molecule type" value="Genomic_DNA"/>
</dbReference>
<dbReference type="Proteomes" id="UP000441336">
    <property type="component" value="Unassembled WGS sequence"/>
</dbReference>
<name>A0A7K1T8V9_9BACT</name>